<evidence type="ECO:0000256" key="4">
    <source>
        <dbReference type="ARBA" id="ARBA00012756"/>
    </source>
</evidence>
<dbReference type="FunFam" id="2.60.120.260:FF:000088">
    <property type="entry name" value="Beta-galactosidase A"/>
    <property type="match status" value="1"/>
</dbReference>
<evidence type="ECO:0000256" key="10">
    <source>
        <dbReference type="ARBA" id="ARBA00023277"/>
    </source>
</evidence>
<dbReference type="InterPro" id="IPR025972">
    <property type="entry name" value="BetaGal_dom3"/>
</dbReference>
<dbReference type="EMBL" id="KQ947416">
    <property type="protein sequence ID" value="KUJ16140.1"/>
    <property type="molecule type" value="Genomic_DNA"/>
</dbReference>
<dbReference type="Pfam" id="PF10435">
    <property type="entry name" value="BetaGal_dom2"/>
    <property type="match status" value="1"/>
</dbReference>
<dbReference type="EC" id="3.2.1.23" evidence="4 13"/>
<dbReference type="InterPro" id="IPR008979">
    <property type="entry name" value="Galactose-bd-like_sf"/>
</dbReference>
<dbReference type="SUPFAM" id="SSF51011">
    <property type="entry name" value="Glycosyl hydrolase domain"/>
    <property type="match status" value="1"/>
</dbReference>
<dbReference type="FunFam" id="2.60.390.10:FF:000001">
    <property type="entry name" value="Beta-galactosidase A"/>
    <property type="match status" value="1"/>
</dbReference>
<dbReference type="Pfam" id="PF13364">
    <property type="entry name" value="BetaGal_ABD2"/>
    <property type="match status" value="2"/>
</dbReference>
<feature type="domain" description="Beta-galactosidase" evidence="16">
    <location>
        <begin position="395"/>
        <end position="572"/>
    </location>
</feature>
<evidence type="ECO:0000256" key="14">
    <source>
        <dbReference type="RuleBase" id="RU003679"/>
    </source>
</evidence>
<dbReference type="InterPro" id="IPR019801">
    <property type="entry name" value="Glyco_hydro_35_CS"/>
</dbReference>
<dbReference type="SMART" id="SM01029">
    <property type="entry name" value="BetaGal_dom2"/>
    <property type="match status" value="1"/>
</dbReference>
<keyword evidence="5" id="KW-0964">Secreted</keyword>
<dbReference type="InterPro" id="IPR018954">
    <property type="entry name" value="Betagal_dom2"/>
</dbReference>
<dbReference type="InParanoid" id="A0A194X7J2"/>
<dbReference type="InterPro" id="IPR001944">
    <property type="entry name" value="Glycoside_Hdrlase_35"/>
</dbReference>
<dbReference type="InterPro" id="IPR037110">
    <property type="entry name" value="Betagal_dom2_sf"/>
</dbReference>
<comment type="subcellular location">
    <subcellularLocation>
        <location evidence="2">Secreted</location>
    </subcellularLocation>
</comment>
<comment type="similarity">
    <text evidence="3 14">Belongs to the glycosyl hydrolase 35 family.</text>
</comment>
<dbReference type="OrthoDB" id="1657402at2759"/>
<dbReference type="InterPro" id="IPR025300">
    <property type="entry name" value="BetaGal_jelly_roll_dom"/>
</dbReference>
<dbReference type="Gene3D" id="2.60.120.260">
    <property type="entry name" value="Galactose-binding domain-like"/>
    <property type="match status" value="2"/>
</dbReference>
<keyword evidence="9" id="KW-0325">Glycoprotein</keyword>
<feature type="chain" id="PRO_5008267944" description="Beta-galactosidase" evidence="15">
    <location>
        <begin position="19"/>
        <end position="1010"/>
    </location>
</feature>
<keyword evidence="8" id="KW-1015">Disulfide bond</keyword>
<keyword evidence="6 15" id="KW-0732">Signal</keyword>
<evidence type="ECO:0000313" key="18">
    <source>
        <dbReference type="Proteomes" id="UP000070700"/>
    </source>
</evidence>
<evidence type="ECO:0000256" key="15">
    <source>
        <dbReference type="SAM" id="SignalP"/>
    </source>
</evidence>
<evidence type="ECO:0000256" key="9">
    <source>
        <dbReference type="ARBA" id="ARBA00023180"/>
    </source>
</evidence>
<organism evidence="17 18">
    <name type="scientific">Mollisia scopiformis</name>
    <name type="common">Conifer needle endophyte fungus</name>
    <name type="synonym">Phialocephala scopiformis</name>
    <dbReference type="NCBI Taxonomy" id="149040"/>
    <lineage>
        <taxon>Eukaryota</taxon>
        <taxon>Fungi</taxon>
        <taxon>Dikarya</taxon>
        <taxon>Ascomycota</taxon>
        <taxon>Pezizomycotina</taxon>
        <taxon>Leotiomycetes</taxon>
        <taxon>Helotiales</taxon>
        <taxon>Mollisiaceae</taxon>
        <taxon>Mollisia</taxon>
    </lineage>
</organism>
<dbReference type="FunFam" id="2.60.120.260:FF:000065">
    <property type="entry name" value="Beta-galactosidase A"/>
    <property type="match status" value="1"/>
</dbReference>
<dbReference type="GO" id="GO:0004565">
    <property type="term" value="F:beta-galactosidase activity"/>
    <property type="evidence" value="ECO:0007669"/>
    <property type="project" value="UniProtKB-EC"/>
</dbReference>
<dbReference type="InterPro" id="IPR017853">
    <property type="entry name" value="GH"/>
</dbReference>
<evidence type="ECO:0000256" key="2">
    <source>
        <dbReference type="ARBA" id="ARBA00004613"/>
    </source>
</evidence>
<evidence type="ECO:0000256" key="3">
    <source>
        <dbReference type="ARBA" id="ARBA00009809"/>
    </source>
</evidence>
<evidence type="ECO:0000259" key="16">
    <source>
        <dbReference type="SMART" id="SM01029"/>
    </source>
</evidence>
<gene>
    <name evidence="17" type="ORF">LY89DRAFT_75555</name>
</gene>
<feature type="signal peptide" evidence="15">
    <location>
        <begin position="1"/>
        <end position="18"/>
    </location>
</feature>
<evidence type="ECO:0000256" key="12">
    <source>
        <dbReference type="ARBA" id="ARBA00023326"/>
    </source>
</evidence>
<keyword evidence="7 13" id="KW-0378">Hydrolase</keyword>
<reference evidence="17 18" key="1">
    <citation type="submission" date="2015-10" db="EMBL/GenBank/DDBJ databases">
        <title>Full genome of DAOMC 229536 Phialocephala scopiformis, a fungal endophyte of spruce producing the potent anti-insectan compound rugulosin.</title>
        <authorList>
            <consortium name="DOE Joint Genome Institute"/>
            <person name="Walker A.K."/>
            <person name="Frasz S.L."/>
            <person name="Seifert K.A."/>
            <person name="Miller J.D."/>
            <person name="Mondo S.J."/>
            <person name="Labutti K."/>
            <person name="Lipzen A."/>
            <person name="Dockter R."/>
            <person name="Kennedy M."/>
            <person name="Grigoriev I.V."/>
            <person name="Spatafora J.W."/>
        </authorList>
    </citation>
    <scope>NUCLEOTIDE SEQUENCE [LARGE SCALE GENOMIC DNA]</scope>
    <source>
        <strain evidence="17 18">CBS 120377</strain>
    </source>
</reference>
<dbReference type="Gene3D" id="3.20.20.80">
    <property type="entry name" value="Glycosidases"/>
    <property type="match status" value="1"/>
</dbReference>
<name>A0A194X7J2_MOLSC</name>
<dbReference type="InterPro" id="IPR031330">
    <property type="entry name" value="Gly_Hdrlase_35_cat"/>
</dbReference>
<dbReference type="GO" id="GO:0005576">
    <property type="term" value="C:extracellular region"/>
    <property type="evidence" value="ECO:0007669"/>
    <property type="project" value="UniProtKB-SubCell"/>
</dbReference>
<evidence type="ECO:0000313" key="17">
    <source>
        <dbReference type="EMBL" id="KUJ16140.1"/>
    </source>
</evidence>
<evidence type="ECO:0000256" key="7">
    <source>
        <dbReference type="ARBA" id="ARBA00022801"/>
    </source>
</evidence>
<dbReference type="RefSeq" id="XP_018070495.1">
    <property type="nucleotide sequence ID" value="XM_018221353.1"/>
</dbReference>
<dbReference type="FunFam" id="2.102.20.10:FF:000001">
    <property type="entry name" value="Beta-galactosidase A"/>
    <property type="match status" value="1"/>
</dbReference>
<keyword evidence="10" id="KW-0119">Carbohydrate metabolism</keyword>
<evidence type="ECO:0000256" key="8">
    <source>
        <dbReference type="ARBA" id="ARBA00023157"/>
    </source>
</evidence>
<dbReference type="AlphaFoldDB" id="A0A194X7J2"/>
<keyword evidence="11 13" id="KW-0326">Glycosidase</keyword>
<sequence>MRLLRAVTAAALAAHAAALAIGGKQMHVERESDGLQNIVTYDEHSLMIYGERVFVFSGEFHPYRLPVPDLWLDVFQKVKALGFNVVSFYVHWALVEGEPGTYLANDVFAFEPFFAAAQQAGIYLIARPGPYINAESSGGGFPGWLQRVKGQLRTRAPDYLAATDNYVANIGASIAKAQITNGGPVILVQPENEYTGSSGPVDGGFPDPVYFAYVKKQLRDAGIVVPFISNDASPTGLFAPGDVVNGTTEGDVNIYGHDSYPLGFDCANPYTWPAGDLPTYFHATHEEQSPSTFYSLDEFQGGSFDPWGGLGFAQCSVLLNMEFERVFYKNDFASGAALLNLYMIFGGTNWGNLGHPGGYTSYDYGASITENRELYREKYSEVKLEANFLKVSPAYLTTSVGIASTSAYTDNTSIFTTPLFGNGTATNFYVVRHSDYQTEVAASYKFNVATSQGTVSIPQLGGSLTLSGRDSKWHVTDYDLGGTTLLYSSAEIFTWKKFDNKTALVVYGGPGEQHELAVVSSSSAQTLEGDGVTTKAMNGTAILNWQTSSTRRVVQVGSLFVYILDRNSAYNYWVPDFVRSDEWGAYTSNIGNTTSVIVEAGYLVRSVYIEGTALHIDGDLNATVPIKVIGAPASTKDLHFNSLKLSFTTDPVTGEWSSTLPYTAPQITLPDLSTLDWKYVDNLPEISSSYDDSAWTSADHTTSNNTVFKLQTPTSLFSSDYGYHTGVLLYRGHFTANGQETTLQIETQGGSAFGSSVWLNSTYIGSWPGIDASSAWNSTYILPNLVSGKPYIFTVVIDNNGLDENWVVGPDEMKDPRGILNYSLDGHSQSDISWKLTGNLGGEAYIDKVRGPLNEGGLYAERQGWTQPYPPNHNWVSGSPETGISTAGVAFYQADFSLDLPNNYDIPLTFDFGNTTINGATADYRAQLWVNGYQFGKYTNNVGPQSSFPVPQGILDYHGQNWLAIELWAQQASGAHLTNFSLGTGTVAWTSMPRPAMAPIPSYSKRPGAY</sequence>
<dbReference type="SUPFAM" id="SSF117100">
    <property type="entry name" value="Beta-galactosidase LacA, domain 3"/>
    <property type="match status" value="1"/>
</dbReference>
<accession>A0A194X7J2</accession>
<evidence type="ECO:0000256" key="11">
    <source>
        <dbReference type="ARBA" id="ARBA00023295"/>
    </source>
</evidence>
<dbReference type="Gene3D" id="2.60.390.10">
    <property type="entry name" value="Beta-galactosidase, domain 3"/>
    <property type="match status" value="1"/>
</dbReference>
<dbReference type="InterPro" id="IPR036833">
    <property type="entry name" value="BetaGal_dom3_sf"/>
</dbReference>
<dbReference type="Gene3D" id="2.102.20.10">
    <property type="entry name" value="Beta-galactosidase, domain 2"/>
    <property type="match status" value="1"/>
</dbReference>
<proteinExistence type="inferred from homology"/>
<evidence type="ECO:0000256" key="5">
    <source>
        <dbReference type="ARBA" id="ARBA00022525"/>
    </source>
</evidence>
<dbReference type="KEGG" id="psco:LY89DRAFT_75555"/>
<protein>
    <recommendedName>
        <fullName evidence="4 13">Beta-galactosidase</fullName>
        <ecNumber evidence="4 13">3.2.1.23</ecNumber>
    </recommendedName>
</protein>
<keyword evidence="12" id="KW-0624">Polysaccharide degradation</keyword>
<evidence type="ECO:0000256" key="13">
    <source>
        <dbReference type="RuleBase" id="RU000675"/>
    </source>
</evidence>
<dbReference type="GeneID" id="28831079"/>
<dbReference type="PROSITE" id="PS01182">
    <property type="entry name" value="GLYCOSYL_HYDROL_F35"/>
    <property type="match status" value="1"/>
</dbReference>
<dbReference type="Pfam" id="PF13363">
    <property type="entry name" value="BetaGal_dom3"/>
    <property type="match status" value="1"/>
</dbReference>
<dbReference type="FunFam" id="3.20.20.80:FF:000040">
    <property type="entry name" value="Beta-galactosidase A"/>
    <property type="match status" value="1"/>
</dbReference>
<evidence type="ECO:0000256" key="6">
    <source>
        <dbReference type="ARBA" id="ARBA00022729"/>
    </source>
</evidence>
<dbReference type="SUPFAM" id="SSF51445">
    <property type="entry name" value="(Trans)glycosidases"/>
    <property type="match status" value="1"/>
</dbReference>
<dbReference type="PANTHER" id="PTHR23421">
    <property type="entry name" value="BETA-GALACTOSIDASE RELATED"/>
    <property type="match status" value="1"/>
</dbReference>
<dbReference type="Pfam" id="PF01301">
    <property type="entry name" value="Glyco_hydro_35"/>
    <property type="match status" value="1"/>
</dbReference>
<comment type="catalytic activity">
    <reaction evidence="1 13">
        <text>Hydrolysis of terminal non-reducing beta-D-galactose residues in beta-D-galactosides.</text>
        <dbReference type="EC" id="3.2.1.23"/>
    </reaction>
</comment>
<evidence type="ECO:0000256" key="1">
    <source>
        <dbReference type="ARBA" id="ARBA00001412"/>
    </source>
</evidence>
<dbReference type="GO" id="GO:0000272">
    <property type="term" value="P:polysaccharide catabolic process"/>
    <property type="evidence" value="ECO:0007669"/>
    <property type="project" value="UniProtKB-KW"/>
</dbReference>
<dbReference type="PRINTS" id="PR00742">
    <property type="entry name" value="GLHYDRLASE35"/>
</dbReference>
<dbReference type="Proteomes" id="UP000070700">
    <property type="component" value="Unassembled WGS sequence"/>
</dbReference>
<dbReference type="SUPFAM" id="SSF49785">
    <property type="entry name" value="Galactose-binding domain-like"/>
    <property type="match status" value="2"/>
</dbReference>
<keyword evidence="18" id="KW-1185">Reference proteome</keyword>